<feature type="transmembrane region" description="Helical" evidence="1">
    <location>
        <begin position="42"/>
        <end position="59"/>
    </location>
</feature>
<keyword evidence="1" id="KW-1133">Transmembrane helix</keyword>
<dbReference type="RefSeq" id="WP_169045308.1">
    <property type="nucleotide sequence ID" value="NZ_JABBYB010000020.1"/>
</dbReference>
<dbReference type="EMBL" id="JABBYB010000020">
    <property type="protein sequence ID" value="NMP04970.1"/>
    <property type="molecule type" value="Genomic_DNA"/>
</dbReference>
<feature type="transmembrane region" description="Helical" evidence="1">
    <location>
        <begin position="9"/>
        <end position="30"/>
    </location>
</feature>
<sequence length="86" mass="9776">MFGFIFKYIFFSIINVVLFLLASFALMALLPETIVNGDTFELVYGIVFISFLVLTGFVVNHQITPKVGFIEGWKLGFLSIKMYVKP</sequence>
<protein>
    <submittedName>
        <fullName evidence="2">Uncharacterized protein</fullName>
    </submittedName>
</protein>
<name>A0AAP7CNN3_9GAMM</name>
<evidence type="ECO:0000313" key="3">
    <source>
        <dbReference type="Proteomes" id="UP000549590"/>
    </source>
</evidence>
<dbReference type="AlphaFoldDB" id="A0AAP7CNN3"/>
<reference evidence="2 3" key="1">
    <citation type="submission" date="2020-04" db="EMBL/GenBank/DDBJ databases">
        <title>Genome sequencing and assembly of Pseudoalteromonas arctica.</title>
        <authorList>
            <person name="Cook G.M."/>
        </authorList>
    </citation>
    <scope>NUCLEOTIDE SEQUENCE [LARGE SCALE GENOMIC DNA]</scope>
    <source>
        <strain evidence="2 3">NEC-BIFX-2020_001</strain>
    </source>
</reference>
<evidence type="ECO:0000256" key="1">
    <source>
        <dbReference type="SAM" id="Phobius"/>
    </source>
</evidence>
<proteinExistence type="predicted"/>
<gene>
    <name evidence="2" type="ORF">HHE94_19915</name>
</gene>
<dbReference type="Proteomes" id="UP000549590">
    <property type="component" value="Unassembled WGS sequence"/>
</dbReference>
<keyword evidence="1" id="KW-0472">Membrane</keyword>
<accession>A0AAP7CNN3</accession>
<comment type="caution">
    <text evidence="2">The sequence shown here is derived from an EMBL/GenBank/DDBJ whole genome shotgun (WGS) entry which is preliminary data.</text>
</comment>
<organism evidence="2 3">
    <name type="scientific">Pseudoalteromonas arctica</name>
    <dbReference type="NCBI Taxonomy" id="394751"/>
    <lineage>
        <taxon>Bacteria</taxon>
        <taxon>Pseudomonadati</taxon>
        <taxon>Pseudomonadota</taxon>
        <taxon>Gammaproteobacteria</taxon>
        <taxon>Alteromonadales</taxon>
        <taxon>Pseudoalteromonadaceae</taxon>
        <taxon>Pseudoalteromonas</taxon>
    </lineage>
</organism>
<keyword evidence="1" id="KW-0812">Transmembrane</keyword>
<evidence type="ECO:0000313" key="2">
    <source>
        <dbReference type="EMBL" id="NMP04970.1"/>
    </source>
</evidence>